<accession>I0L7M3</accession>
<dbReference type="OrthoDB" id="3400962at2"/>
<reference evidence="3 4" key="1">
    <citation type="journal article" date="2012" name="J. Bacteriol.">
        <title>Genome Sequence of Micromonospora lupini Lupac 08, Isolated from Root Nodules of Lupinus angustifolius.</title>
        <authorList>
            <person name="Alonso-Vega P."/>
            <person name="Normand P."/>
            <person name="Bacigalupe R."/>
            <person name="Pujic P."/>
            <person name="Lajus A."/>
            <person name="Vallenet D."/>
            <person name="Carro L."/>
            <person name="Coll P."/>
            <person name="Trujillo M.E."/>
        </authorList>
    </citation>
    <scope>NUCLEOTIDE SEQUENCE [LARGE SCALE GENOMIC DNA]</scope>
    <source>
        <strain evidence="3 4">Lupac 08</strain>
    </source>
</reference>
<dbReference type="SUPFAM" id="SSF52091">
    <property type="entry name" value="SpoIIaa-like"/>
    <property type="match status" value="1"/>
</dbReference>
<evidence type="ECO:0000256" key="1">
    <source>
        <dbReference type="SAM" id="MobiDB-lite"/>
    </source>
</evidence>
<proteinExistence type="predicted"/>
<evidence type="ECO:0000313" key="3">
    <source>
        <dbReference type="EMBL" id="CCH19820.1"/>
    </source>
</evidence>
<dbReference type="STRING" id="1150864.MILUP08_44698"/>
<dbReference type="AlphaFoldDB" id="I0L7M3"/>
<dbReference type="Proteomes" id="UP000003448">
    <property type="component" value="Unassembled WGS sequence"/>
</dbReference>
<dbReference type="CDD" id="cd07043">
    <property type="entry name" value="STAS_anti-anti-sigma_factors"/>
    <property type="match status" value="1"/>
</dbReference>
<evidence type="ECO:0000313" key="4">
    <source>
        <dbReference type="Proteomes" id="UP000003448"/>
    </source>
</evidence>
<feature type="domain" description="STAS" evidence="2">
    <location>
        <begin position="29"/>
        <end position="120"/>
    </location>
</feature>
<dbReference type="eggNOG" id="COG1366">
    <property type="taxonomic scope" value="Bacteria"/>
</dbReference>
<dbReference type="InterPro" id="IPR002645">
    <property type="entry name" value="STAS_dom"/>
</dbReference>
<organism evidence="3 4">
    <name type="scientific">Micromonospora lupini str. Lupac 08</name>
    <dbReference type="NCBI Taxonomy" id="1150864"/>
    <lineage>
        <taxon>Bacteria</taxon>
        <taxon>Bacillati</taxon>
        <taxon>Actinomycetota</taxon>
        <taxon>Actinomycetes</taxon>
        <taxon>Micromonosporales</taxon>
        <taxon>Micromonosporaceae</taxon>
        <taxon>Micromonospora</taxon>
    </lineage>
</organism>
<sequence length="140" mass="15152">MLTDGIPRTGRRPRPATPSERDRLREPIMSLALTDDGSVKLITVSGEIDMSNAHLLTELVEFVCRRPAPVIAVDLSAVRFFGAYGVSALLQAQGIAADARAAVLLRDPAPCVFYVLATTGALGSFRFSRADGHLNPWRHP</sequence>
<dbReference type="PROSITE" id="PS50801">
    <property type="entry name" value="STAS"/>
    <property type="match status" value="1"/>
</dbReference>
<dbReference type="Gene3D" id="3.30.750.24">
    <property type="entry name" value="STAS domain"/>
    <property type="match status" value="1"/>
</dbReference>
<dbReference type="Pfam" id="PF13466">
    <property type="entry name" value="STAS_2"/>
    <property type="match status" value="1"/>
</dbReference>
<evidence type="ECO:0000259" key="2">
    <source>
        <dbReference type="PROSITE" id="PS50801"/>
    </source>
</evidence>
<dbReference type="InterPro" id="IPR058548">
    <property type="entry name" value="MlaB-like_STAS"/>
</dbReference>
<feature type="region of interest" description="Disordered" evidence="1">
    <location>
        <begin position="1"/>
        <end position="21"/>
    </location>
</feature>
<dbReference type="InterPro" id="IPR036513">
    <property type="entry name" value="STAS_dom_sf"/>
</dbReference>
<gene>
    <name evidence="3" type="ORF">MILUP08_44698</name>
</gene>
<name>I0L7M3_9ACTN</name>
<dbReference type="EMBL" id="CAIE01000036">
    <property type="protein sequence ID" value="CCH19820.1"/>
    <property type="molecule type" value="Genomic_DNA"/>
</dbReference>
<protein>
    <submittedName>
        <fullName evidence="3">Anti-sigma factor antagonist</fullName>
    </submittedName>
</protein>
<keyword evidence="4" id="KW-1185">Reference proteome</keyword>